<evidence type="ECO:0000313" key="2">
    <source>
        <dbReference type="EMBL" id="CAI9717964.1"/>
    </source>
</evidence>
<proteinExistence type="predicted"/>
<dbReference type="EMBL" id="OX597815">
    <property type="protein sequence ID" value="CAI9717964.1"/>
    <property type="molecule type" value="Genomic_DNA"/>
</dbReference>
<organism evidence="2 3">
    <name type="scientific">Octopus vulgaris</name>
    <name type="common">Common octopus</name>
    <dbReference type="NCBI Taxonomy" id="6645"/>
    <lineage>
        <taxon>Eukaryota</taxon>
        <taxon>Metazoa</taxon>
        <taxon>Spiralia</taxon>
        <taxon>Lophotrochozoa</taxon>
        <taxon>Mollusca</taxon>
        <taxon>Cephalopoda</taxon>
        <taxon>Coleoidea</taxon>
        <taxon>Octopodiformes</taxon>
        <taxon>Octopoda</taxon>
        <taxon>Incirrata</taxon>
        <taxon>Octopodidae</taxon>
        <taxon>Octopus</taxon>
    </lineage>
</organism>
<sequence>MSSRLATPDDSRPKIIDRKKDGEMEREKEVEGGKGGERKVQKMTAVIQRMSDSYKRIESIIQFRFA</sequence>
<protein>
    <submittedName>
        <fullName evidence="2">Uncharacterized protein</fullName>
    </submittedName>
</protein>
<feature type="region of interest" description="Disordered" evidence="1">
    <location>
        <begin position="1"/>
        <end position="38"/>
    </location>
</feature>
<dbReference type="AlphaFoldDB" id="A0AA36EYI1"/>
<name>A0AA36EYI1_OCTVU</name>
<keyword evidence="3" id="KW-1185">Reference proteome</keyword>
<dbReference type="Proteomes" id="UP001162480">
    <property type="component" value="Chromosome 2"/>
</dbReference>
<feature type="compositionally biased region" description="Basic and acidic residues" evidence="1">
    <location>
        <begin position="7"/>
        <end position="38"/>
    </location>
</feature>
<reference evidence="2" key="1">
    <citation type="submission" date="2023-08" db="EMBL/GenBank/DDBJ databases">
        <authorList>
            <person name="Alioto T."/>
            <person name="Alioto T."/>
            <person name="Gomez Garrido J."/>
        </authorList>
    </citation>
    <scope>NUCLEOTIDE SEQUENCE</scope>
</reference>
<evidence type="ECO:0000256" key="1">
    <source>
        <dbReference type="SAM" id="MobiDB-lite"/>
    </source>
</evidence>
<accession>A0AA36EYI1</accession>
<evidence type="ECO:0000313" key="3">
    <source>
        <dbReference type="Proteomes" id="UP001162480"/>
    </source>
</evidence>
<gene>
    <name evidence="2" type="ORF">OCTVUL_1B002995</name>
</gene>